<evidence type="ECO:0000313" key="1">
    <source>
        <dbReference type="EMBL" id="MBG0738775.1"/>
    </source>
</evidence>
<reference evidence="1 2" key="1">
    <citation type="submission" date="2020-11" db="EMBL/GenBank/DDBJ databases">
        <title>Arthrobacter antarcticus sp. nov., isolated from Antarctic Soil.</title>
        <authorList>
            <person name="Li J."/>
        </authorList>
    </citation>
    <scope>NUCLEOTIDE SEQUENCE [LARGE SCALE GENOMIC DNA]</scope>
    <source>
        <strain evidence="1 2">Z1-20</strain>
    </source>
</reference>
<dbReference type="EMBL" id="JADNYM010000005">
    <property type="protein sequence ID" value="MBG0738775.1"/>
    <property type="molecule type" value="Genomic_DNA"/>
</dbReference>
<gene>
    <name evidence="1" type="ORF">IV500_04995</name>
</gene>
<sequence length="102" mass="11289">MSIELTDFTTVVGDTAVAEFSATAEAVTEAVRQIELEHPGFSHSYSTLIRCNAWACSQYMDIEVGRGHNNAGAEAYAAHRAERVDARLAEWFPQQRDEELGN</sequence>
<dbReference type="RefSeq" id="WP_196395712.1">
    <property type="nucleotide sequence ID" value="NZ_JADNYM010000005.1"/>
</dbReference>
<dbReference type="Proteomes" id="UP000655366">
    <property type="component" value="Unassembled WGS sequence"/>
</dbReference>
<protein>
    <submittedName>
        <fullName evidence="1">Uncharacterized protein</fullName>
    </submittedName>
</protein>
<accession>A0A931G4U0</accession>
<keyword evidence="2" id="KW-1185">Reference proteome</keyword>
<name>A0A931G4U0_9MICC</name>
<proteinExistence type="predicted"/>
<comment type="caution">
    <text evidence="1">The sequence shown here is derived from an EMBL/GenBank/DDBJ whole genome shotgun (WGS) entry which is preliminary data.</text>
</comment>
<organism evidence="1 2">
    <name type="scientific">Arthrobacter terrae</name>
    <dbReference type="NCBI Taxonomy" id="2935737"/>
    <lineage>
        <taxon>Bacteria</taxon>
        <taxon>Bacillati</taxon>
        <taxon>Actinomycetota</taxon>
        <taxon>Actinomycetes</taxon>
        <taxon>Micrococcales</taxon>
        <taxon>Micrococcaceae</taxon>
        <taxon>Arthrobacter</taxon>
    </lineage>
</organism>
<evidence type="ECO:0000313" key="2">
    <source>
        <dbReference type="Proteomes" id="UP000655366"/>
    </source>
</evidence>
<dbReference type="AlphaFoldDB" id="A0A931G4U0"/>